<evidence type="ECO:0000313" key="2">
    <source>
        <dbReference type="EMBL" id="GJB92885.1"/>
    </source>
</evidence>
<organism evidence="3">
    <name type="scientific">Aeromonas caviae</name>
    <name type="common">Aeromonas punctata</name>
    <dbReference type="NCBI Taxonomy" id="648"/>
    <lineage>
        <taxon>Bacteria</taxon>
        <taxon>Pseudomonadati</taxon>
        <taxon>Pseudomonadota</taxon>
        <taxon>Gammaproteobacteria</taxon>
        <taxon>Aeromonadales</taxon>
        <taxon>Aeromonadaceae</taxon>
        <taxon>Aeromonas</taxon>
    </lineage>
</organism>
<dbReference type="SUPFAM" id="SSF47598">
    <property type="entry name" value="Ribbon-helix-helix"/>
    <property type="match status" value="1"/>
</dbReference>
<name>A0A7R7V2P8_AERCA</name>
<dbReference type="Pfam" id="PF03869">
    <property type="entry name" value="Arc"/>
    <property type="match status" value="1"/>
</dbReference>
<dbReference type="EMBL" id="BPOP01000032">
    <property type="protein sequence ID" value="GJB92885.1"/>
    <property type="molecule type" value="Genomic_DNA"/>
</dbReference>
<protein>
    <submittedName>
        <fullName evidence="3">Arc family DNA-binding protein</fullName>
    </submittedName>
</protein>
<keyword evidence="3" id="KW-0238">DNA-binding</keyword>
<dbReference type="GO" id="GO:0003677">
    <property type="term" value="F:DNA binding"/>
    <property type="evidence" value="ECO:0007669"/>
    <property type="project" value="UniProtKB-KW"/>
</dbReference>
<proteinExistence type="predicted"/>
<dbReference type="InterPro" id="IPR010985">
    <property type="entry name" value="Ribbon_hlx_hlx"/>
</dbReference>
<dbReference type="EMBL" id="CP065937">
    <property type="protein sequence ID" value="QQA59974.1"/>
    <property type="molecule type" value="Genomic_DNA"/>
</dbReference>
<gene>
    <name evidence="3" type="ORF">JC965_17310</name>
    <name evidence="2" type="ORF">KAM382_29460</name>
</gene>
<dbReference type="Proteomes" id="UP000737420">
    <property type="component" value="Unassembled WGS sequence"/>
</dbReference>
<dbReference type="AlphaFoldDB" id="A0A7R7V2P8"/>
<reference evidence="3" key="1">
    <citation type="submission" date="2020-12" db="EMBL/GenBank/DDBJ databases">
        <title>GES Beta-lactamases isolated from hospital effluents in Brazil.</title>
        <authorList>
            <person name="Conte D."/>
            <person name="Mesa D."/>
            <person name="Palmeiro J.K."/>
            <person name="Dalla-Costa L.M."/>
        </authorList>
    </citation>
    <scope>NUCLEOTIDE SEQUENCE [LARGE SCALE GENOMIC DNA]</scope>
    <source>
        <strain evidence="3">Aero21</strain>
    </source>
</reference>
<dbReference type="GO" id="GO:0006355">
    <property type="term" value="P:regulation of DNA-templated transcription"/>
    <property type="evidence" value="ECO:0007669"/>
    <property type="project" value="InterPro"/>
</dbReference>
<sequence>MARKDPQFNVRMPQELKEMIEASAKDNQRSINAEIVHHLRNAMEAAGYINDELIGARKSIGAQHIDSPTVGQNNTTAQSAKRVYTRKQKTSLKTDIPDEVLKELVDRLQEAWAKYNDTKDE</sequence>
<evidence type="ECO:0000313" key="3">
    <source>
        <dbReference type="EMBL" id="QQA59974.1"/>
    </source>
</evidence>
<dbReference type="InterPro" id="IPR005569">
    <property type="entry name" value="Arc_DNA-bd_dom"/>
</dbReference>
<dbReference type="InterPro" id="IPR013321">
    <property type="entry name" value="Arc_rbn_hlx_hlx"/>
</dbReference>
<dbReference type="Gene3D" id="1.10.1220.10">
    <property type="entry name" value="Met repressor-like"/>
    <property type="match status" value="1"/>
</dbReference>
<dbReference type="RefSeq" id="WP_081398606.1">
    <property type="nucleotide sequence ID" value="NZ_AP024402.1"/>
</dbReference>
<evidence type="ECO:0000313" key="4">
    <source>
        <dbReference type="Proteomes" id="UP000737420"/>
    </source>
</evidence>
<feature type="domain" description="Arc-like DNA binding" evidence="1">
    <location>
        <begin position="2"/>
        <end position="50"/>
    </location>
</feature>
<accession>A0A7R7V2P8</accession>
<reference evidence="2 4" key="2">
    <citation type="submission" date="2021-07" db="EMBL/GenBank/DDBJ databases">
        <title>Draft genome sequence of carbapenem-resistant Aeromonas spp. in Japan.</title>
        <authorList>
            <person name="Maehana S."/>
            <person name="Suzuki M."/>
            <person name="Kitasato H."/>
        </authorList>
    </citation>
    <scope>NUCLEOTIDE SEQUENCE [LARGE SCALE GENOMIC DNA]</scope>
    <source>
        <strain evidence="2 4">KAM382</strain>
    </source>
</reference>
<evidence type="ECO:0000259" key="1">
    <source>
        <dbReference type="Pfam" id="PF03869"/>
    </source>
</evidence>